<evidence type="ECO:0000313" key="3">
    <source>
        <dbReference type="EMBL" id="GAA3565790.1"/>
    </source>
</evidence>
<dbReference type="EMBL" id="BAAAYR010000002">
    <property type="protein sequence ID" value="GAA3565790.1"/>
    <property type="molecule type" value="Genomic_DNA"/>
</dbReference>
<feature type="coiled-coil region" evidence="1">
    <location>
        <begin position="569"/>
        <end position="629"/>
    </location>
</feature>
<reference evidence="4" key="1">
    <citation type="journal article" date="2019" name="Int. J. Syst. Evol. Microbiol.">
        <title>The Global Catalogue of Microorganisms (GCM) 10K type strain sequencing project: providing services to taxonomists for standard genome sequencing and annotation.</title>
        <authorList>
            <consortium name="The Broad Institute Genomics Platform"/>
            <consortium name="The Broad Institute Genome Sequencing Center for Infectious Disease"/>
            <person name="Wu L."/>
            <person name="Ma J."/>
        </authorList>
    </citation>
    <scope>NUCLEOTIDE SEQUENCE [LARGE SCALE GENOMIC DNA]</scope>
    <source>
        <strain evidence="4">JCM 16540</strain>
    </source>
</reference>
<organism evidence="3 4">
    <name type="scientific">Microlunatus spumicola</name>
    <dbReference type="NCBI Taxonomy" id="81499"/>
    <lineage>
        <taxon>Bacteria</taxon>
        <taxon>Bacillati</taxon>
        <taxon>Actinomycetota</taxon>
        <taxon>Actinomycetes</taxon>
        <taxon>Propionibacteriales</taxon>
        <taxon>Propionibacteriaceae</taxon>
        <taxon>Microlunatus</taxon>
    </lineage>
</organism>
<sequence>MTKTAKRRPGGSGGYRASGSYAAAFQAWLRRRCSIQAEGDGSPIDKMRPIRTSSETVTLWLASARTSFAAADHKDPDVAQAFALGFDVVRSDAIGVTTRADLGDSVFEVRMHHAPGGIGARRLGVVLHIGNTFFVYLLSSARANNLHAESEDRRGNAATEILSGVVRAMYNFGKKDPGYRPHVHCREHDRIVRDERHGADLKATFVSCRVIAHTPHTTDLTQPASAQSFSFGSMLSSGSAEAAIRGMNRSEIVLQAGGGYYEPIWTVPFTHGPRVLIERDTRTGVEVTTTDKHLLAVTDDEAAARALLRRLVDKILEPREGEHRGQEFADWAGVGDVMAECGLPSRLPEHLKKNILLRDLPSASRAGAARTLFSSRWISGWQHGHFEKLVPIKIAMELDLTDLGVEETLTPDGRPAYRCQITMPLPEGGWGITDEEWQRVLDRRYPLSDKPRRYSGMVMPFAGLAAWTDQTASQQCMVATKMPLYSVRSRSLAEAVHGDGRPRGWSGSETKQLAVVRAGDLHADVARAMREALLGLDAEVQPAVLAPRTSQSSDVAQAAAAEVSLGALRAELAEQVERAADQVDGAIDERNEVKGRHAKENSVESAALLQEAERALARARVRLANLEAALVAAEGPTSASPPIPVDELADVQTATAEFVAAALEKCVASAPGWLQEACRQLLHDLQLVPCRLPGSRPRVAWSASLVLNVVGEEPRQVTLPISGQILDRTNTRAGQPVSSGPEIWSWAYFYQGRSYAEIGAAEAIDGSGKKNSYLHKGMTTWLTPAVPEPDLRAAALDCPVPATRRALYSAVTGDGTVLAGINEGFAAHIVATYAGKAQRRRWGWCGDTHQLARHAAQFLVAAGGTAPVHEIAQALGAPAELLVPLARVNGTSTRGGRAAHPAPAAISPFTKSWSRGPRWLSADERTLSLRPCRHDDCPERLRGETPFASHVLAVPETEAGFGVLCPHCRRLPVLELRRVYFPTDYLRPWSGRFGQGSHDGARRQAGTHLDVVFLDPGPSAPLPETGAAPRPEAPANRKAA</sequence>
<evidence type="ECO:0000256" key="2">
    <source>
        <dbReference type="SAM" id="MobiDB-lite"/>
    </source>
</evidence>
<protein>
    <submittedName>
        <fullName evidence="3">Uncharacterized protein</fullName>
    </submittedName>
</protein>
<proteinExistence type="predicted"/>
<keyword evidence="4" id="KW-1185">Reference proteome</keyword>
<name>A0ABP6XGK8_9ACTN</name>
<keyword evidence="1" id="KW-0175">Coiled coil</keyword>
<accession>A0ABP6XGK8</accession>
<evidence type="ECO:0000313" key="4">
    <source>
        <dbReference type="Proteomes" id="UP001500767"/>
    </source>
</evidence>
<dbReference type="RefSeq" id="WP_204910625.1">
    <property type="nucleotide sequence ID" value="NZ_BAAAYR010000002.1"/>
</dbReference>
<comment type="caution">
    <text evidence="3">The sequence shown here is derived from an EMBL/GenBank/DDBJ whole genome shotgun (WGS) entry which is preliminary data.</text>
</comment>
<evidence type="ECO:0000256" key="1">
    <source>
        <dbReference type="SAM" id="Coils"/>
    </source>
</evidence>
<dbReference type="Proteomes" id="UP001500767">
    <property type="component" value="Unassembled WGS sequence"/>
</dbReference>
<feature type="region of interest" description="Disordered" evidence="2">
    <location>
        <begin position="1014"/>
        <end position="1040"/>
    </location>
</feature>
<gene>
    <name evidence="3" type="ORF">GCM10022197_22070</name>
</gene>